<proteinExistence type="predicted"/>
<keyword evidence="1" id="KW-1133">Transmembrane helix</keyword>
<accession>A0A6C7C5J4</accession>
<keyword evidence="1" id="KW-0472">Membrane</keyword>
<feature type="transmembrane region" description="Helical" evidence="1">
    <location>
        <begin position="52"/>
        <end position="71"/>
    </location>
</feature>
<dbReference type="Proteomes" id="UP000198067">
    <property type="component" value="Chromosome"/>
</dbReference>
<organism evidence="2 3">
    <name type="scientific">Salmonella enterica subsp. salamae serovar 55:k:z39 str. 1315K</name>
    <dbReference type="NCBI Taxonomy" id="1243602"/>
    <lineage>
        <taxon>Bacteria</taxon>
        <taxon>Pseudomonadati</taxon>
        <taxon>Pseudomonadota</taxon>
        <taxon>Gammaproteobacteria</taxon>
        <taxon>Enterobacterales</taxon>
        <taxon>Enterobacteriaceae</taxon>
        <taxon>Salmonella</taxon>
    </lineage>
</organism>
<name>A0A6C7C5J4_SALER</name>
<dbReference type="AlphaFoldDB" id="A0A6C7C5J4"/>
<sequence length="112" mass="12245">MRLNSALVVNIIKSFLGSVFWGPDVPLLAFVLDTLLVATFRLADIDSHGVHRLFIVVGVAVSARIAGGLQARLRYCIRHIGLRLAPVLVLSGYSLLKTTERAPRHVGKKLFA</sequence>
<evidence type="ECO:0000313" key="3">
    <source>
        <dbReference type="Proteomes" id="UP000198067"/>
    </source>
</evidence>
<evidence type="ECO:0000313" key="2">
    <source>
        <dbReference type="EMBL" id="ASG88721.1"/>
    </source>
</evidence>
<protein>
    <submittedName>
        <fullName evidence="2">Uncharacterized protein</fullName>
    </submittedName>
</protein>
<evidence type="ECO:0000256" key="1">
    <source>
        <dbReference type="SAM" id="Phobius"/>
    </source>
</evidence>
<dbReference type="EMBL" id="CP022139">
    <property type="protein sequence ID" value="ASG88721.1"/>
    <property type="molecule type" value="Genomic_DNA"/>
</dbReference>
<gene>
    <name evidence="2" type="ORF">LFZ47_14760</name>
</gene>
<keyword evidence="1" id="KW-0812">Transmembrane</keyword>
<reference evidence="2 3" key="1">
    <citation type="submission" date="2017-06" db="EMBL/GenBank/DDBJ databases">
        <title>Salmonella reference genomes for public health.</title>
        <authorList>
            <person name="Robertson J."/>
            <person name="Yoshida C."/>
            <person name="Gurnik S."/>
            <person name="Nash J."/>
        </authorList>
    </citation>
    <scope>NUCLEOTIDE SEQUENCE [LARGE SCALE GENOMIC DNA]</scope>
    <source>
        <strain evidence="2 3">1315K</strain>
    </source>
</reference>